<gene>
    <name evidence="3" type="ORF">KCU98_g22632</name>
</gene>
<evidence type="ECO:0000313" key="4">
    <source>
        <dbReference type="Proteomes" id="UP000729357"/>
    </source>
</evidence>
<feature type="compositionally biased region" description="Basic and acidic residues" evidence="1">
    <location>
        <begin position="7"/>
        <end position="18"/>
    </location>
</feature>
<dbReference type="EMBL" id="JAHFXS010008933">
    <property type="protein sequence ID" value="KAG9918349.1"/>
    <property type="molecule type" value="Genomic_DNA"/>
</dbReference>
<dbReference type="Pfam" id="PF14636">
    <property type="entry name" value="FNIP_N"/>
    <property type="match status" value="1"/>
</dbReference>
<dbReference type="InterPro" id="IPR028084">
    <property type="entry name" value="FNIP_N_dom"/>
</dbReference>
<evidence type="ECO:0000313" key="3">
    <source>
        <dbReference type="EMBL" id="KAG9918349.1"/>
    </source>
</evidence>
<organism evidence="3 4">
    <name type="scientific">Aureobasidium melanogenum</name>
    <name type="common">Aureobasidium pullulans var. melanogenum</name>
    <dbReference type="NCBI Taxonomy" id="46634"/>
    <lineage>
        <taxon>Eukaryota</taxon>
        <taxon>Fungi</taxon>
        <taxon>Dikarya</taxon>
        <taxon>Ascomycota</taxon>
        <taxon>Pezizomycotina</taxon>
        <taxon>Dothideomycetes</taxon>
        <taxon>Dothideomycetidae</taxon>
        <taxon>Dothideales</taxon>
        <taxon>Saccotheciaceae</taxon>
        <taxon>Aureobasidium</taxon>
    </lineage>
</organism>
<accession>A0A9P8JH07</accession>
<keyword evidence="4" id="KW-1185">Reference proteome</keyword>
<comment type="caution">
    <text evidence="3">The sequence shown here is derived from an EMBL/GenBank/DDBJ whole genome shotgun (WGS) entry which is preliminary data.</text>
</comment>
<proteinExistence type="predicted"/>
<dbReference type="Proteomes" id="UP000729357">
    <property type="component" value="Unassembled WGS sequence"/>
</dbReference>
<feature type="compositionally biased region" description="Low complexity" evidence="1">
    <location>
        <begin position="108"/>
        <end position="129"/>
    </location>
</feature>
<reference evidence="3" key="2">
    <citation type="submission" date="2021-08" db="EMBL/GenBank/DDBJ databases">
        <authorList>
            <person name="Gostincar C."/>
            <person name="Sun X."/>
            <person name="Song Z."/>
            <person name="Gunde-Cimerman N."/>
        </authorList>
    </citation>
    <scope>NUCLEOTIDE SEQUENCE</scope>
    <source>
        <strain evidence="3">EXF-9298</strain>
    </source>
</reference>
<feature type="region of interest" description="Disordered" evidence="1">
    <location>
        <begin position="1"/>
        <end position="58"/>
    </location>
</feature>
<name>A0A9P8JH07_AURME</name>
<feature type="domain" description="Folliculin-interacting protein N-terminal" evidence="2">
    <location>
        <begin position="73"/>
        <end position="213"/>
    </location>
</feature>
<evidence type="ECO:0000259" key="2">
    <source>
        <dbReference type="Pfam" id="PF14636"/>
    </source>
</evidence>
<reference evidence="3" key="1">
    <citation type="journal article" date="2021" name="J Fungi (Basel)">
        <title>Virulence traits and population genomics of the black yeast Aureobasidium melanogenum.</title>
        <authorList>
            <person name="Cernosa A."/>
            <person name="Sun X."/>
            <person name="Gostincar C."/>
            <person name="Fang C."/>
            <person name="Gunde-Cimerman N."/>
            <person name="Song Z."/>
        </authorList>
    </citation>
    <scope>NUCLEOTIDE SEQUENCE</scope>
    <source>
        <strain evidence="3">EXF-9298</strain>
    </source>
</reference>
<dbReference type="AlphaFoldDB" id="A0A9P8JH07"/>
<sequence>MHRFSRSRAESQEPERNEAPVPSTRSLSLLFPPRESYDRANKNTKTSQATPIEPLYDQDTTITFPLSLDDEPRIIIAQDDTGVSIDRLLFDSQWSRISNRDKSDGLNSPSKSFSFRPSSSAGPQSPTSSGFLRTQPSRGHRSTISVVPERNGSPPTRPSMPRLDSTFVPATQYRRTPTPASLADTRKDINAPVENTAEEMDSWLDCMFGKAPM</sequence>
<feature type="compositionally biased region" description="Polar residues" evidence="1">
    <location>
        <begin position="130"/>
        <end position="145"/>
    </location>
</feature>
<feature type="region of interest" description="Disordered" evidence="1">
    <location>
        <begin position="98"/>
        <end position="189"/>
    </location>
</feature>
<feature type="non-terminal residue" evidence="3">
    <location>
        <position position="213"/>
    </location>
</feature>
<protein>
    <recommendedName>
        <fullName evidence="2">Folliculin-interacting protein N-terminal domain-containing protein</fullName>
    </recommendedName>
</protein>
<evidence type="ECO:0000256" key="1">
    <source>
        <dbReference type="SAM" id="MobiDB-lite"/>
    </source>
</evidence>